<proteinExistence type="predicted"/>
<comment type="caution">
    <text evidence="2">The sequence shown here is derived from an EMBL/GenBank/DDBJ whole genome shotgun (WGS) entry which is preliminary data.</text>
</comment>
<evidence type="ECO:0000256" key="1">
    <source>
        <dbReference type="SAM" id="MobiDB-lite"/>
    </source>
</evidence>
<name>A0ABV6U1W8_9ACTN</name>
<feature type="compositionally biased region" description="Acidic residues" evidence="1">
    <location>
        <begin position="484"/>
        <end position="494"/>
    </location>
</feature>
<organism evidence="2 3">
    <name type="scientific">Sphaerimonospora cavernae</name>
    <dbReference type="NCBI Taxonomy" id="1740611"/>
    <lineage>
        <taxon>Bacteria</taxon>
        <taxon>Bacillati</taxon>
        <taxon>Actinomycetota</taxon>
        <taxon>Actinomycetes</taxon>
        <taxon>Streptosporangiales</taxon>
        <taxon>Streptosporangiaceae</taxon>
        <taxon>Sphaerimonospora</taxon>
    </lineage>
</organism>
<accession>A0ABV6U1W8</accession>
<gene>
    <name evidence="2" type="ORF">ACFHYQ_09105</name>
</gene>
<evidence type="ECO:0000313" key="2">
    <source>
        <dbReference type="EMBL" id="MFC0862452.1"/>
    </source>
</evidence>
<dbReference type="EMBL" id="JBHMQT010000013">
    <property type="protein sequence ID" value="MFC0862452.1"/>
    <property type="molecule type" value="Genomic_DNA"/>
</dbReference>
<reference evidence="2 3" key="1">
    <citation type="submission" date="2024-09" db="EMBL/GenBank/DDBJ databases">
        <authorList>
            <person name="Sun Q."/>
            <person name="Mori K."/>
        </authorList>
    </citation>
    <scope>NUCLEOTIDE SEQUENCE [LARGE SCALE GENOMIC DNA]</scope>
    <source>
        <strain evidence="2 3">TBRC 1851</strain>
    </source>
</reference>
<protein>
    <submittedName>
        <fullName evidence="2">ParB/RepB/Spo0J family partition protein</fullName>
    </submittedName>
</protein>
<feature type="region of interest" description="Disordered" evidence="1">
    <location>
        <begin position="472"/>
        <end position="574"/>
    </location>
</feature>
<keyword evidence="3" id="KW-1185">Reference proteome</keyword>
<dbReference type="RefSeq" id="WP_394300663.1">
    <property type="nucleotide sequence ID" value="NZ_JBHMQT010000013.1"/>
</dbReference>
<evidence type="ECO:0000313" key="3">
    <source>
        <dbReference type="Proteomes" id="UP001589870"/>
    </source>
</evidence>
<dbReference type="Proteomes" id="UP001589870">
    <property type="component" value="Unassembled WGS sequence"/>
</dbReference>
<sequence>MSTTTVAEWETGLGEAEGLRLVRISLKFLGHHPGNVRADFALTEAFCQSLAAEQQVPVHVIPIPADHQRAEGEEDYRFWVTKGNRRLAAARSKDLPDLLCLVDLAKAGDRAALFIDMVVENDDEFRHGLTAVEQAQALFEAHQAGASRTRLQKITGRSRRQIGEALTAGGMSATTRQMAGQMDYEWTLEDLALLAEFDGDEEALAEIHERLRWGGKVRYVVERVRTERAEAAEQARLRAELEQVGISVTEQLPPGAIPLARLADAVDGFDPETHATCAGHGVYFHSFDKTTAVAYCTTPDRHGHAAPAAPVVTGTAEPGTADDLERRLVIEGNRAWKASAVVRQEWVTALLARTTAPKPVLAWVARQLVEMPDPLCDKLAAARHSPLWATLTGNFRVESAVTVRPGRLPLLALAPIVVAYEHQMTVPDTARYTWRQDRSGPVSRAHARGYLSLLAQLGYPPTPIEQAIIDGVPYRGDAPTGEGLELDPPVDDADVNGQSQNPDAAETNDGISAGEEPEPDAPTGIDSRPQNPAAAQPSGEPATDVDAWVDPETDRAADDAAADADEGTPYSAAA</sequence>